<gene>
    <name evidence="1" type="ORF">SDC9_135386</name>
</gene>
<dbReference type="EMBL" id="VSSQ01035928">
    <property type="protein sequence ID" value="MPM88284.1"/>
    <property type="molecule type" value="Genomic_DNA"/>
</dbReference>
<dbReference type="AlphaFoldDB" id="A0A645DFP6"/>
<accession>A0A645DFP6</accession>
<sequence>MLNNIGKAYSEFLTEEERALLHSEAILVKDELIF</sequence>
<proteinExistence type="predicted"/>
<evidence type="ECO:0000313" key="1">
    <source>
        <dbReference type="EMBL" id="MPM88284.1"/>
    </source>
</evidence>
<reference evidence="1" key="1">
    <citation type="submission" date="2019-08" db="EMBL/GenBank/DDBJ databases">
        <authorList>
            <person name="Kucharzyk K."/>
            <person name="Murdoch R.W."/>
            <person name="Higgins S."/>
            <person name="Loffler F."/>
        </authorList>
    </citation>
    <scope>NUCLEOTIDE SEQUENCE</scope>
</reference>
<comment type="caution">
    <text evidence="1">The sequence shown here is derived from an EMBL/GenBank/DDBJ whole genome shotgun (WGS) entry which is preliminary data.</text>
</comment>
<organism evidence="1">
    <name type="scientific">bioreactor metagenome</name>
    <dbReference type="NCBI Taxonomy" id="1076179"/>
    <lineage>
        <taxon>unclassified sequences</taxon>
        <taxon>metagenomes</taxon>
        <taxon>ecological metagenomes</taxon>
    </lineage>
</organism>
<protein>
    <submittedName>
        <fullName evidence="1">Uncharacterized protein</fullName>
    </submittedName>
</protein>
<name>A0A645DFP6_9ZZZZ</name>